<protein>
    <submittedName>
        <fullName evidence="4">Serine transporter</fullName>
    </submittedName>
</protein>
<dbReference type="PATRIC" id="fig|1590.144.peg.349"/>
<proteinExistence type="predicted"/>
<dbReference type="Proteomes" id="UP000076882">
    <property type="component" value="Unassembled WGS sequence"/>
</dbReference>
<dbReference type="EMBL" id="LUXM01000028">
    <property type="protein sequence ID" value="KZU94879.1"/>
    <property type="molecule type" value="Genomic_DNA"/>
</dbReference>
<keyword evidence="2" id="KW-0964">Secreted</keyword>
<dbReference type="KEGG" id="lpb:SH83_01675"/>
<comment type="subcellular location">
    <subcellularLocation>
        <location evidence="1">Secreted</location>
    </subcellularLocation>
</comment>
<gene>
    <name evidence="4" type="ORF">Lp19_1668</name>
</gene>
<comment type="caution">
    <text evidence="4">The sequence shown here is derived from an EMBL/GenBank/DDBJ whole genome shotgun (WGS) entry which is preliminary data.</text>
</comment>
<evidence type="ECO:0000313" key="4">
    <source>
        <dbReference type="EMBL" id="KZU94879.1"/>
    </source>
</evidence>
<evidence type="ECO:0000259" key="3">
    <source>
        <dbReference type="Pfam" id="PF14449"/>
    </source>
</evidence>
<organism evidence="4 5">
    <name type="scientific">Lactiplantibacillus plantarum</name>
    <name type="common">Lactobacillus plantarum</name>
    <dbReference type="NCBI Taxonomy" id="1590"/>
    <lineage>
        <taxon>Bacteria</taxon>
        <taxon>Bacillati</taxon>
        <taxon>Bacillota</taxon>
        <taxon>Bacilli</taxon>
        <taxon>Lactobacillales</taxon>
        <taxon>Lactobacillaceae</taxon>
        <taxon>Lactiplantibacillus</taxon>
    </lineage>
</organism>
<evidence type="ECO:0000313" key="5">
    <source>
        <dbReference type="Proteomes" id="UP000076882"/>
    </source>
</evidence>
<evidence type="ECO:0000256" key="2">
    <source>
        <dbReference type="ARBA" id="ARBA00022525"/>
    </source>
</evidence>
<dbReference type="InterPro" id="IPR027797">
    <property type="entry name" value="PT-TG_dom"/>
</dbReference>
<dbReference type="AlphaFoldDB" id="A0A162HH07"/>
<reference evidence="4 5" key="1">
    <citation type="submission" date="2016-03" db="EMBL/GenBank/DDBJ databases">
        <title>Comparative genomics of 54 Lactobacillus plantarum strains reveals genomic uncoupling from niche constraints.</title>
        <authorList>
            <person name="Martino M.E."/>
        </authorList>
    </citation>
    <scope>NUCLEOTIDE SEQUENCE [LARGE SCALE GENOMIC DNA]</scope>
    <source>
        <strain evidence="4 5">19.1</strain>
    </source>
</reference>
<accession>A0A162HH07</accession>
<sequence>MTNLVGYNDIYTMITGKDAATGKKCSRLVGAAWTALNFVPVSKVAKLAKAAKVLATAKKAEQLNWRRSERPRN</sequence>
<feature type="domain" description="Pre-toxin TG" evidence="3">
    <location>
        <begin position="4"/>
        <end position="57"/>
    </location>
</feature>
<evidence type="ECO:0000256" key="1">
    <source>
        <dbReference type="ARBA" id="ARBA00004613"/>
    </source>
</evidence>
<dbReference type="Pfam" id="PF14449">
    <property type="entry name" value="PT-TG"/>
    <property type="match status" value="1"/>
</dbReference>
<dbReference type="GO" id="GO:0005576">
    <property type="term" value="C:extracellular region"/>
    <property type="evidence" value="ECO:0007669"/>
    <property type="project" value="UniProtKB-SubCell"/>
</dbReference>
<name>A0A162HH07_LACPN</name>